<evidence type="ECO:0000259" key="3">
    <source>
        <dbReference type="Pfam" id="PF08303"/>
    </source>
</evidence>
<dbReference type="AlphaFoldDB" id="W7I8K0"/>
<dbReference type="HOGENOM" id="CLU_010316_1_0_1"/>
<feature type="compositionally biased region" description="Low complexity" evidence="1">
    <location>
        <begin position="589"/>
        <end position="600"/>
    </location>
</feature>
<evidence type="ECO:0000313" key="6">
    <source>
        <dbReference type="Proteomes" id="UP000024837"/>
    </source>
</evidence>
<protein>
    <recommendedName>
        <fullName evidence="7">tRNA ligase</fullName>
    </recommendedName>
</protein>
<gene>
    <name evidence="5" type="ORF">DRE_02171</name>
</gene>
<dbReference type="InterPro" id="IPR015966">
    <property type="entry name" value="tRNA_lig_kin_fungi"/>
</dbReference>
<proteinExistence type="predicted"/>
<dbReference type="GO" id="GO:0003972">
    <property type="term" value="F:RNA ligase (ATP) activity"/>
    <property type="evidence" value="ECO:0007669"/>
    <property type="project" value="InterPro"/>
</dbReference>
<feature type="domain" description="T4 RNA ligase 1-like N-terminal" evidence="4">
    <location>
        <begin position="71"/>
        <end position="305"/>
    </location>
</feature>
<dbReference type="Gene3D" id="3.40.50.300">
    <property type="entry name" value="P-loop containing nucleotide triphosphate hydrolases"/>
    <property type="match status" value="1"/>
</dbReference>
<reference evidence="5 6" key="1">
    <citation type="submission" date="2013-05" db="EMBL/GenBank/DDBJ databases">
        <title>Drechslerella stenobrocha genome reveals carnivorous origination and mechanical trapping mechanism of predatory fungi.</title>
        <authorList>
            <person name="Liu X."/>
            <person name="Zhang W."/>
            <person name="Liu K."/>
        </authorList>
    </citation>
    <scope>NUCLEOTIDE SEQUENCE [LARGE SCALE GENOMIC DNA]</scope>
    <source>
        <strain evidence="5 6">248</strain>
    </source>
</reference>
<accession>W7I8K0</accession>
<dbReference type="GO" id="GO:0005524">
    <property type="term" value="F:ATP binding"/>
    <property type="evidence" value="ECO:0007669"/>
    <property type="project" value="InterPro"/>
</dbReference>
<feature type="domain" description="tRNA ligase phosphodiesterase" evidence="2">
    <location>
        <begin position="514"/>
        <end position="702"/>
    </location>
</feature>
<dbReference type="InterPro" id="IPR027417">
    <property type="entry name" value="P-loop_NTPase"/>
</dbReference>
<evidence type="ECO:0000259" key="2">
    <source>
        <dbReference type="Pfam" id="PF08302"/>
    </source>
</evidence>
<dbReference type="GO" id="GO:0005634">
    <property type="term" value="C:nucleus"/>
    <property type="evidence" value="ECO:0007669"/>
    <property type="project" value="TreeGrafter"/>
</dbReference>
<dbReference type="Pfam" id="PF08303">
    <property type="entry name" value="tRNA_lig_kinase"/>
    <property type="match status" value="1"/>
</dbReference>
<dbReference type="PANTHER" id="PTHR32004:SF1">
    <property type="entry name" value="TRNA LIGASE"/>
    <property type="match status" value="1"/>
</dbReference>
<evidence type="ECO:0000259" key="4">
    <source>
        <dbReference type="Pfam" id="PF09511"/>
    </source>
</evidence>
<evidence type="ECO:0000313" key="5">
    <source>
        <dbReference type="EMBL" id="EWC48402.1"/>
    </source>
</evidence>
<dbReference type="Pfam" id="PF08302">
    <property type="entry name" value="tRNA_lig_CPD"/>
    <property type="match status" value="1"/>
</dbReference>
<name>W7I8K0_9PEZI</name>
<feature type="domain" description="tRNA ligase kinase" evidence="3">
    <location>
        <begin position="393"/>
        <end position="486"/>
    </location>
</feature>
<organism evidence="5 6">
    <name type="scientific">Drechslerella stenobrocha 248</name>
    <dbReference type="NCBI Taxonomy" id="1043628"/>
    <lineage>
        <taxon>Eukaryota</taxon>
        <taxon>Fungi</taxon>
        <taxon>Dikarya</taxon>
        <taxon>Ascomycota</taxon>
        <taxon>Pezizomycotina</taxon>
        <taxon>Orbiliomycetes</taxon>
        <taxon>Orbiliales</taxon>
        <taxon>Orbiliaceae</taxon>
        <taxon>Drechslerella</taxon>
    </lineage>
</organism>
<dbReference type="PANTHER" id="PTHR32004">
    <property type="entry name" value="TRNA LIGASE"/>
    <property type="match status" value="1"/>
</dbReference>
<sequence>MSVQERYAAPFEEQDADKVNKLVQELLGAGKNQKRSFTCRKGDYAVEGSKLTVTSWRFQDWDYKKKRLPTNARGLFTIKLPNGDHRIVIRGYDKFFNTGEVARTEWSSITENTQGPYEVTMKENGCIIFVSGLPDGTLLVCSKHSTGSRGDVEESHSQAGEKWVDRQLEKAGKSREDFAKFLYNANVTAVAELCDDSFEEHILAYTGDSAGLYLHGVNLNLPVFATWSAPQVRAFADDWGFKKIETLEKQTPEELKTFLDGVAETGEWNGRAVEGFVIRCKARYKQEDPHWHDWFFKYKFEEPYLMYRQWREVTKQMISGNAPRYKKHAQITSQYLQYAREQIRKDPAIGKAFMLNHGIIAMRDGFLASKGTSGFDIIKKEEESGEGKAKSIVLVPIATLGCGKTTVALGLVKLFDCGHIQNDNITVKKGKPMEFARQIAIELNNHPIVIADRNNHQKRERAQLINDLSGLNPDVQFVALHYVHQRAGGEALKAKIREPDSGFDAVIELDPLVDSQENLETVIEQLYELYPHLLPKETPFPEEIDMAVESAISGYNPRIKHIIGRGGGGSGASEAGPSRQKKARDADAPAKPQEGAAGKAPKPPAVEYFGINLPTYKVTAALDQAFSTQPAEVKRFYTQLKNTRRGQSAFHITMAHRATAKKTPERWEHYAALQRGLAAGETVLDKLQVRLETVVWDSRVMAG</sequence>
<dbReference type="Proteomes" id="UP000024837">
    <property type="component" value="Unassembled WGS sequence"/>
</dbReference>
<keyword evidence="6" id="KW-1185">Reference proteome</keyword>
<dbReference type="EMBL" id="KI966390">
    <property type="protein sequence ID" value="EWC48402.1"/>
    <property type="molecule type" value="Genomic_DNA"/>
</dbReference>
<dbReference type="InterPro" id="IPR015965">
    <property type="entry name" value="tRNA_lig_PDEase"/>
</dbReference>
<dbReference type="InterPro" id="IPR019039">
    <property type="entry name" value="T4-Rnl1-like_N"/>
</dbReference>
<feature type="region of interest" description="Disordered" evidence="1">
    <location>
        <begin position="563"/>
        <end position="603"/>
    </location>
</feature>
<evidence type="ECO:0000256" key="1">
    <source>
        <dbReference type="SAM" id="MobiDB-lite"/>
    </source>
</evidence>
<dbReference type="OrthoDB" id="276239at2759"/>
<dbReference type="SUPFAM" id="SSF52540">
    <property type="entry name" value="P-loop containing nucleoside triphosphate hydrolases"/>
    <property type="match status" value="1"/>
</dbReference>
<dbReference type="GO" id="GO:0006388">
    <property type="term" value="P:tRNA splicing, via endonucleolytic cleavage and ligation"/>
    <property type="evidence" value="ECO:0007669"/>
    <property type="project" value="InterPro"/>
</dbReference>
<evidence type="ECO:0008006" key="7">
    <source>
        <dbReference type="Google" id="ProtNLM"/>
    </source>
</evidence>
<dbReference type="Pfam" id="PF09511">
    <property type="entry name" value="RNA_lig_T4_1"/>
    <property type="match status" value="1"/>
</dbReference>